<organism evidence="1 2">
    <name type="scientific">Thamnidium elegans</name>
    <dbReference type="NCBI Taxonomy" id="101142"/>
    <lineage>
        <taxon>Eukaryota</taxon>
        <taxon>Fungi</taxon>
        <taxon>Fungi incertae sedis</taxon>
        <taxon>Mucoromycota</taxon>
        <taxon>Mucoromycotina</taxon>
        <taxon>Mucoromycetes</taxon>
        <taxon>Mucorales</taxon>
        <taxon>Mucorineae</taxon>
        <taxon>Mucoraceae</taxon>
        <taxon>Thamnidium</taxon>
    </lineage>
</organism>
<dbReference type="EMBL" id="JAEPRE010000050">
    <property type="protein sequence ID" value="KAG2234569.1"/>
    <property type="molecule type" value="Genomic_DNA"/>
</dbReference>
<keyword evidence="2" id="KW-1185">Reference proteome</keyword>
<dbReference type="Proteomes" id="UP000613177">
    <property type="component" value="Unassembled WGS sequence"/>
</dbReference>
<accession>A0A8H7SPR9</accession>
<proteinExistence type="predicted"/>
<name>A0A8H7SPR9_9FUNG</name>
<comment type="caution">
    <text evidence="1">The sequence shown here is derived from an EMBL/GenBank/DDBJ whole genome shotgun (WGS) entry which is preliminary data.</text>
</comment>
<protein>
    <submittedName>
        <fullName evidence="1">Uncharacterized protein</fullName>
    </submittedName>
</protein>
<sequence length="412" mass="45623">MGSSGSLPSFSIPNASTQASFNSYQTPYNSSEYIHHINRVLTAMSENANVPAPLNLSTTLNALSSDCNTSLQKVRSSLDKIFSSDVIQRIKNDPNYHGIRCVAKTSSIINETTGMVVNLTMKSKILKASKEYLTAVNDPIMTGTDEAEIQRELGDRYEATYSALKSFTLVQILPNRSAGVKWFLIDGKERNFLALMAEHYVITVLGKANSLPLFGFNKSWGATSLLSTTIRNTAIGKKSKSDNNSIFLGAGIKISPCIKKSSLPIEYEAVYSDNDDEELGTEDIHKSLRSGTDLMSKAIIHDPKIINIITTTLSNIQNDYIVGNPEWDNGTRLDVVLEAKSSVLDFPPVIIEIQHTINSLFIKRVINYSLEAFNRHKLDPIVLQKLRFSKISRADKVVKFDAIMKDVHPVSL</sequence>
<evidence type="ECO:0000313" key="1">
    <source>
        <dbReference type="EMBL" id="KAG2234569.1"/>
    </source>
</evidence>
<dbReference type="AlphaFoldDB" id="A0A8H7SPR9"/>
<reference evidence="1" key="1">
    <citation type="submission" date="2021-01" db="EMBL/GenBank/DDBJ databases">
        <title>Metabolic potential, ecology and presence of endohyphal bacteria is reflected in genomic diversity of Mucoromycotina.</title>
        <authorList>
            <person name="Muszewska A."/>
            <person name="Okrasinska A."/>
            <person name="Steczkiewicz K."/>
            <person name="Drgas O."/>
            <person name="Orlowska M."/>
            <person name="Perlinska-Lenart U."/>
            <person name="Aleksandrzak-Piekarczyk T."/>
            <person name="Szatraj K."/>
            <person name="Zielenkiewicz U."/>
            <person name="Pilsyk S."/>
            <person name="Malc E."/>
            <person name="Mieczkowski P."/>
            <person name="Kruszewska J.S."/>
            <person name="Biernat P."/>
            <person name="Pawlowska J."/>
        </authorList>
    </citation>
    <scope>NUCLEOTIDE SEQUENCE</scope>
    <source>
        <strain evidence="1">WA0000018081</strain>
    </source>
</reference>
<evidence type="ECO:0000313" key="2">
    <source>
        <dbReference type="Proteomes" id="UP000613177"/>
    </source>
</evidence>
<gene>
    <name evidence="1" type="ORF">INT48_000472</name>
</gene>